<evidence type="ECO:0000256" key="4">
    <source>
        <dbReference type="ARBA" id="ARBA00025212"/>
    </source>
</evidence>
<dbReference type="Proteomes" id="UP000198662">
    <property type="component" value="Unassembled WGS sequence"/>
</dbReference>
<name>A0A1G9CWD8_9ACTN</name>
<dbReference type="PANTHER" id="PTHR12684:SF2">
    <property type="entry name" value="TRNA 2'-PHOSPHOTRANSFERASE 1"/>
    <property type="match status" value="1"/>
</dbReference>
<gene>
    <name evidence="5" type="primary">kptA</name>
    <name evidence="6" type="ORF">SAMN05216298_0545</name>
</gene>
<evidence type="ECO:0000256" key="3">
    <source>
        <dbReference type="ARBA" id="ARBA00023027"/>
    </source>
</evidence>
<dbReference type="RefSeq" id="WP_091042305.1">
    <property type="nucleotide sequence ID" value="NZ_FNGF01000001.1"/>
</dbReference>
<keyword evidence="3 5" id="KW-0520">NAD</keyword>
<dbReference type="InterPro" id="IPR002745">
    <property type="entry name" value="Ptrans_KptA/Tpt1"/>
</dbReference>
<organism evidence="6 7">
    <name type="scientific">Glycomyces sambucus</name>
    <dbReference type="NCBI Taxonomy" id="380244"/>
    <lineage>
        <taxon>Bacteria</taxon>
        <taxon>Bacillati</taxon>
        <taxon>Actinomycetota</taxon>
        <taxon>Actinomycetes</taxon>
        <taxon>Glycomycetales</taxon>
        <taxon>Glycomycetaceae</taxon>
        <taxon>Glycomyces</taxon>
    </lineage>
</organism>
<dbReference type="EMBL" id="FNGF01000001">
    <property type="protein sequence ID" value="SDK55996.1"/>
    <property type="molecule type" value="Genomic_DNA"/>
</dbReference>
<dbReference type="PANTHER" id="PTHR12684">
    <property type="entry name" value="PUTATIVE PHOSPHOTRANSFERASE"/>
    <property type="match status" value="1"/>
</dbReference>
<dbReference type="GO" id="GO:0006388">
    <property type="term" value="P:tRNA splicing, via endonucleolytic cleavage and ligation"/>
    <property type="evidence" value="ECO:0007669"/>
    <property type="project" value="UniProtKB-UniRule"/>
</dbReference>
<dbReference type="SUPFAM" id="SSF56399">
    <property type="entry name" value="ADP-ribosylation"/>
    <property type="match status" value="1"/>
</dbReference>
<comment type="similarity">
    <text evidence="1 5">Belongs to the KptA/TPT1 family.</text>
</comment>
<dbReference type="Gene3D" id="1.10.10.970">
    <property type="entry name" value="RNA 2'-phosphotransferase, Tpt1/KptA family, N-terminal domain"/>
    <property type="match status" value="1"/>
</dbReference>
<evidence type="ECO:0000256" key="2">
    <source>
        <dbReference type="ARBA" id="ARBA00022679"/>
    </source>
</evidence>
<dbReference type="InterPro" id="IPR042080">
    <property type="entry name" value="RNA_2'-PTrans_N"/>
</dbReference>
<evidence type="ECO:0000313" key="6">
    <source>
        <dbReference type="EMBL" id="SDK55996.1"/>
    </source>
</evidence>
<evidence type="ECO:0000313" key="7">
    <source>
        <dbReference type="Proteomes" id="UP000198662"/>
    </source>
</evidence>
<comment type="function">
    <text evidence="4 5">Removes the 2'-phosphate from RNA via an intermediate in which the phosphate is ADP-ribosylated by NAD followed by a presumed transesterification to release the RNA and generate ADP-ribose 1''-2''-cyclic phosphate (APPR&gt;P). May function as an ADP-ribosylase.</text>
</comment>
<dbReference type="STRING" id="380244.SAMN05216298_0545"/>
<dbReference type="InterPro" id="IPR042081">
    <property type="entry name" value="RNA_2'-PTrans_C"/>
</dbReference>
<keyword evidence="2 5" id="KW-0808">Transferase</keyword>
<dbReference type="GO" id="GO:0000215">
    <property type="term" value="F:tRNA 2'-phosphotransferase activity"/>
    <property type="evidence" value="ECO:0007669"/>
    <property type="project" value="TreeGrafter"/>
</dbReference>
<evidence type="ECO:0000256" key="5">
    <source>
        <dbReference type="HAMAP-Rule" id="MF_00299"/>
    </source>
</evidence>
<sequence length="180" mass="20388">MDDRRLVKVSKYLSRHLRHDPQRLGIELDEHGWVDVDVLLAALERQRFHLTREELDEVVARNDKRRYAIRDGRIRANQGHTVDVDLGLEPVDPPAELFHGTAEGYVAAIREEGLKAMARHDVHLSPDYATAVRVGSRRGRPVVLIVDAARMAAEGHEFYRSENGVWLTGSVPAWAIAFPD</sequence>
<reference evidence="7" key="1">
    <citation type="submission" date="2016-10" db="EMBL/GenBank/DDBJ databases">
        <authorList>
            <person name="Varghese N."/>
            <person name="Submissions S."/>
        </authorList>
    </citation>
    <scope>NUCLEOTIDE SEQUENCE [LARGE SCALE GENOMIC DNA]</scope>
    <source>
        <strain evidence="7">CGMCC 4.3147</strain>
    </source>
</reference>
<protein>
    <recommendedName>
        <fullName evidence="5">Probable RNA 2'-phosphotransferase</fullName>
        <ecNumber evidence="5">2.7.1.-</ecNumber>
    </recommendedName>
</protein>
<dbReference type="HAMAP" id="MF_00299">
    <property type="entry name" value="KptA"/>
    <property type="match status" value="1"/>
</dbReference>
<keyword evidence="7" id="KW-1185">Reference proteome</keyword>
<dbReference type="GO" id="GO:0003950">
    <property type="term" value="F:NAD+ poly-ADP-ribosyltransferase activity"/>
    <property type="evidence" value="ECO:0007669"/>
    <property type="project" value="InterPro"/>
</dbReference>
<accession>A0A1G9CWD8</accession>
<dbReference type="EC" id="2.7.1.-" evidence="5"/>
<dbReference type="Pfam" id="PF01885">
    <property type="entry name" value="PTS_2-RNA"/>
    <property type="match status" value="1"/>
</dbReference>
<dbReference type="OrthoDB" id="4537997at2"/>
<dbReference type="InterPro" id="IPR022928">
    <property type="entry name" value="RNA_2'-PTrans_KptA"/>
</dbReference>
<proteinExistence type="inferred from homology"/>
<dbReference type="AlphaFoldDB" id="A0A1G9CWD8"/>
<dbReference type="Gene3D" id="3.20.170.30">
    <property type="match status" value="1"/>
</dbReference>
<dbReference type="NCBIfam" id="NF002014">
    <property type="entry name" value="PRK00819.1-4"/>
    <property type="match status" value="1"/>
</dbReference>
<evidence type="ECO:0000256" key="1">
    <source>
        <dbReference type="ARBA" id="ARBA00009836"/>
    </source>
</evidence>